<dbReference type="EMBL" id="CAEKDK010000006">
    <property type="protein sequence ID" value="CAB4283838.1"/>
    <property type="molecule type" value="Genomic_DNA"/>
</dbReference>
<dbReference type="EMBL" id="CAEKKB010000006">
    <property type="protein sequence ID" value="CAB4314196.1"/>
    <property type="molecule type" value="Genomic_DNA"/>
</dbReference>
<evidence type="ECO:0000313" key="1">
    <source>
        <dbReference type="EMBL" id="CAB4283838.1"/>
    </source>
</evidence>
<dbReference type="AlphaFoldDB" id="A0A6J5XJR7"/>
<reference evidence="4" key="1">
    <citation type="journal article" date="2020" name="Genome Biol.">
        <title>Gamete binning: chromosome-level and haplotype-resolved genome assembly enabled by high-throughput single-cell sequencing of gamete genomes.</title>
        <authorList>
            <person name="Campoy J.A."/>
            <person name="Sun H."/>
            <person name="Goel M."/>
            <person name="Jiao W.-B."/>
            <person name="Folz-Donahue K."/>
            <person name="Wang N."/>
            <person name="Rubio M."/>
            <person name="Liu C."/>
            <person name="Kukat C."/>
            <person name="Ruiz D."/>
            <person name="Huettel B."/>
            <person name="Schneeberger K."/>
        </authorList>
    </citation>
    <scope>NUCLEOTIDE SEQUENCE [LARGE SCALE GENOMIC DNA]</scope>
    <source>
        <strain evidence="4">cv. Rojo Pasion</strain>
    </source>
</reference>
<evidence type="ECO:0000313" key="4">
    <source>
        <dbReference type="Proteomes" id="UP000507245"/>
    </source>
</evidence>
<dbReference type="Proteomes" id="UP000507245">
    <property type="component" value="Unassembled WGS sequence"/>
</dbReference>
<sequence>MDTMCSLRKMSHEFGCGDHQSNVSTMQRQQQNGNLDEALIEVISFSGSPSLTEVSTAIFIICLERMPKKETYSGQFVSNI</sequence>
<keyword evidence="4" id="KW-1185">Reference proteome</keyword>
<name>A0A6J5XJR7_PRUAR</name>
<evidence type="ECO:0000313" key="2">
    <source>
        <dbReference type="EMBL" id="CAB4314196.1"/>
    </source>
</evidence>
<organism evidence="2 4">
    <name type="scientific">Prunus armeniaca</name>
    <name type="common">Apricot</name>
    <name type="synonym">Armeniaca vulgaris</name>
    <dbReference type="NCBI Taxonomy" id="36596"/>
    <lineage>
        <taxon>Eukaryota</taxon>
        <taxon>Viridiplantae</taxon>
        <taxon>Streptophyta</taxon>
        <taxon>Embryophyta</taxon>
        <taxon>Tracheophyta</taxon>
        <taxon>Spermatophyta</taxon>
        <taxon>Magnoliopsida</taxon>
        <taxon>eudicotyledons</taxon>
        <taxon>Gunneridae</taxon>
        <taxon>Pentapetalae</taxon>
        <taxon>rosids</taxon>
        <taxon>fabids</taxon>
        <taxon>Rosales</taxon>
        <taxon>Rosaceae</taxon>
        <taxon>Amygdaloideae</taxon>
        <taxon>Amygdaleae</taxon>
        <taxon>Prunus</taxon>
    </lineage>
</organism>
<accession>A0A6J5XJR7</accession>
<reference evidence="2 3" key="2">
    <citation type="submission" date="2020-05" db="EMBL/GenBank/DDBJ databases">
        <authorList>
            <person name="Campoy J."/>
            <person name="Schneeberger K."/>
            <person name="Spophaly S."/>
        </authorList>
    </citation>
    <scope>NUCLEOTIDE SEQUENCE [LARGE SCALE GENOMIC DNA]</scope>
    <source>
        <strain evidence="2">PruArmRojPasFocal</strain>
    </source>
</reference>
<protein>
    <submittedName>
        <fullName evidence="2">Uncharacterized protein</fullName>
    </submittedName>
</protein>
<proteinExistence type="predicted"/>
<dbReference type="Proteomes" id="UP000507222">
    <property type="component" value="Unassembled WGS sequence"/>
</dbReference>
<evidence type="ECO:0000313" key="3">
    <source>
        <dbReference type="Proteomes" id="UP000507222"/>
    </source>
</evidence>
<gene>
    <name evidence="1" type="ORF">CURHAP_LOCUS39090</name>
    <name evidence="2" type="ORF">ORAREDHAP_LOCUS38444</name>
</gene>